<evidence type="ECO:0000256" key="9">
    <source>
        <dbReference type="ARBA" id="ARBA00022848"/>
    </source>
</evidence>
<evidence type="ECO:0000256" key="2">
    <source>
        <dbReference type="ARBA" id="ARBA00004174"/>
    </source>
</evidence>
<keyword evidence="12 15" id="KW-0503">Monooxygenase</keyword>
<evidence type="ECO:0000256" key="6">
    <source>
        <dbReference type="ARBA" id="ARBA00022617"/>
    </source>
</evidence>
<evidence type="ECO:0000256" key="14">
    <source>
        <dbReference type="ARBA" id="ARBA00047827"/>
    </source>
</evidence>
<protein>
    <recommendedName>
        <fullName evidence="5">unspecific monooxygenase</fullName>
        <ecNumber evidence="5">1.14.14.1</ecNumber>
    </recommendedName>
</protein>
<evidence type="ECO:0000256" key="5">
    <source>
        <dbReference type="ARBA" id="ARBA00012109"/>
    </source>
</evidence>
<dbReference type="PANTHER" id="PTHR24292:SF104">
    <property type="entry name" value="CYTOCHROME P450 308A1-RELATED"/>
    <property type="match status" value="1"/>
</dbReference>
<organism evidence="16 17">
    <name type="scientific">Iphiclides podalirius</name>
    <name type="common">scarce swallowtail</name>
    <dbReference type="NCBI Taxonomy" id="110791"/>
    <lineage>
        <taxon>Eukaryota</taxon>
        <taxon>Metazoa</taxon>
        <taxon>Ecdysozoa</taxon>
        <taxon>Arthropoda</taxon>
        <taxon>Hexapoda</taxon>
        <taxon>Insecta</taxon>
        <taxon>Pterygota</taxon>
        <taxon>Neoptera</taxon>
        <taxon>Endopterygota</taxon>
        <taxon>Lepidoptera</taxon>
        <taxon>Glossata</taxon>
        <taxon>Ditrysia</taxon>
        <taxon>Papilionoidea</taxon>
        <taxon>Papilionidae</taxon>
        <taxon>Papilioninae</taxon>
        <taxon>Iphiclides</taxon>
    </lineage>
</organism>
<keyword evidence="6 15" id="KW-0349">Heme</keyword>
<comment type="catalytic activity">
    <reaction evidence="14">
        <text>an organic molecule + reduced [NADPH--hemoprotein reductase] + O2 = an alcohol + oxidized [NADPH--hemoprotein reductase] + H2O + H(+)</text>
        <dbReference type="Rhea" id="RHEA:17149"/>
        <dbReference type="Rhea" id="RHEA-COMP:11964"/>
        <dbReference type="Rhea" id="RHEA-COMP:11965"/>
        <dbReference type="ChEBI" id="CHEBI:15377"/>
        <dbReference type="ChEBI" id="CHEBI:15378"/>
        <dbReference type="ChEBI" id="CHEBI:15379"/>
        <dbReference type="ChEBI" id="CHEBI:30879"/>
        <dbReference type="ChEBI" id="CHEBI:57618"/>
        <dbReference type="ChEBI" id="CHEBI:58210"/>
        <dbReference type="ChEBI" id="CHEBI:142491"/>
        <dbReference type="EC" id="1.14.14.1"/>
    </reaction>
</comment>
<evidence type="ECO:0000256" key="11">
    <source>
        <dbReference type="ARBA" id="ARBA00023004"/>
    </source>
</evidence>
<evidence type="ECO:0000256" key="7">
    <source>
        <dbReference type="ARBA" id="ARBA00022723"/>
    </source>
</evidence>
<dbReference type="SUPFAM" id="SSF48264">
    <property type="entry name" value="Cytochrome P450"/>
    <property type="match status" value="1"/>
</dbReference>
<dbReference type="InterPro" id="IPR050476">
    <property type="entry name" value="Insect_CytP450_Detox"/>
</dbReference>
<keyword evidence="9" id="KW-0492">Microsome</keyword>
<evidence type="ECO:0000256" key="15">
    <source>
        <dbReference type="RuleBase" id="RU000461"/>
    </source>
</evidence>
<evidence type="ECO:0000256" key="8">
    <source>
        <dbReference type="ARBA" id="ARBA00022824"/>
    </source>
</evidence>
<feature type="non-terminal residue" evidence="16">
    <location>
        <position position="502"/>
    </location>
</feature>
<reference evidence="16" key="1">
    <citation type="submission" date="2022-03" db="EMBL/GenBank/DDBJ databases">
        <authorList>
            <person name="Martin H S."/>
        </authorList>
    </citation>
    <scope>NUCLEOTIDE SEQUENCE</scope>
</reference>
<dbReference type="EMBL" id="OW152840">
    <property type="protein sequence ID" value="CAH2061688.1"/>
    <property type="molecule type" value="Genomic_DNA"/>
</dbReference>
<comment type="similarity">
    <text evidence="4 15">Belongs to the cytochrome P450 family.</text>
</comment>
<gene>
    <name evidence="16" type="ORF">IPOD504_LOCUS11370</name>
</gene>
<comment type="cofactor">
    <cofactor evidence="1">
        <name>heme</name>
        <dbReference type="ChEBI" id="CHEBI:30413"/>
    </cofactor>
</comment>
<dbReference type="EC" id="1.14.14.1" evidence="5"/>
<keyword evidence="17" id="KW-1185">Reference proteome</keyword>
<dbReference type="PRINTS" id="PR00385">
    <property type="entry name" value="P450"/>
</dbReference>
<evidence type="ECO:0000256" key="13">
    <source>
        <dbReference type="ARBA" id="ARBA00023136"/>
    </source>
</evidence>
<dbReference type="InterPro" id="IPR017972">
    <property type="entry name" value="Cyt_P450_CS"/>
</dbReference>
<evidence type="ECO:0000256" key="10">
    <source>
        <dbReference type="ARBA" id="ARBA00023002"/>
    </source>
</evidence>
<dbReference type="Proteomes" id="UP000837857">
    <property type="component" value="Chromosome 28"/>
</dbReference>
<keyword evidence="13" id="KW-0472">Membrane</keyword>
<evidence type="ECO:0000256" key="1">
    <source>
        <dbReference type="ARBA" id="ARBA00001971"/>
    </source>
</evidence>
<sequence>MYTILIAALSICCLLYYYLTRTFSYWQSKNVAGPKPLPLFGNLIDSTLRRKNIGVVFKEIYDQFPDEKVVGVYRMTTPCLLLRDLDVIKNVLIKDFDYFSDRGVSFSERGLGNNLFHSDTDRWRVLRNRFTPIFTSGKLKNMVYLMEQRADKFTDFLQDLCAMRKEHEVHSLVQKYTLSTISACAFGLEIDISNEKMEFFKKLDNLIFSPTFIDELEMMYPGVLRKLNMEILPNWVTSFFEELVSNVIAQRNGVATNRKDFMDLILELRQQRRIHGTKRNDDDTQLTVELTDDVIAAQAFVFYAAGYETSASTMTFLLYEVAKNPEIQDKLIAEVDEVLKKHDGKVTFDTLNDLKYMEKVFDETLRMYPLVEPLQRNAQMDYKIPDTDVTIKKGQMVLISGLGIQRDEKYYPEPEKFDPERFSPENSAGRHTCAFLSFGSGPRNCIGMRFAKVQSRMCLLKFFSKFRVEPSSKTPPTMRFVARRFILAPKGGVHLSMIPRKI</sequence>
<dbReference type="PRINTS" id="PR00463">
    <property type="entry name" value="EP450I"/>
</dbReference>
<keyword evidence="8" id="KW-0256">Endoplasmic reticulum</keyword>
<evidence type="ECO:0000256" key="3">
    <source>
        <dbReference type="ARBA" id="ARBA00004406"/>
    </source>
</evidence>
<dbReference type="PROSITE" id="PS00086">
    <property type="entry name" value="CYTOCHROME_P450"/>
    <property type="match status" value="1"/>
</dbReference>
<evidence type="ECO:0000313" key="17">
    <source>
        <dbReference type="Proteomes" id="UP000837857"/>
    </source>
</evidence>
<dbReference type="Pfam" id="PF00067">
    <property type="entry name" value="p450"/>
    <property type="match status" value="1"/>
</dbReference>
<keyword evidence="7 15" id="KW-0479">Metal-binding</keyword>
<evidence type="ECO:0000313" key="16">
    <source>
        <dbReference type="EMBL" id="CAH2061688.1"/>
    </source>
</evidence>
<dbReference type="CDD" id="cd11056">
    <property type="entry name" value="CYP6-like"/>
    <property type="match status" value="1"/>
</dbReference>
<comment type="subcellular location">
    <subcellularLocation>
        <location evidence="3">Endoplasmic reticulum membrane</location>
        <topology evidence="3">Peripheral membrane protein</topology>
    </subcellularLocation>
    <subcellularLocation>
        <location evidence="2">Microsome membrane</location>
        <topology evidence="2">Peripheral membrane protein</topology>
    </subcellularLocation>
</comment>
<keyword evidence="10 15" id="KW-0560">Oxidoreductase</keyword>
<accession>A0ABN8IQ48</accession>
<evidence type="ECO:0000256" key="12">
    <source>
        <dbReference type="ARBA" id="ARBA00023033"/>
    </source>
</evidence>
<dbReference type="InterPro" id="IPR002401">
    <property type="entry name" value="Cyt_P450_E_grp-I"/>
</dbReference>
<dbReference type="InterPro" id="IPR001128">
    <property type="entry name" value="Cyt_P450"/>
</dbReference>
<dbReference type="Gene3D" id="1.10.630.10">
    <property type="entry name" value="Cytochrome P450"/>
    <property type="match status" value="1"/>
</dbReference>
<keyword evidence="11 15" id="KW-0408">Iron</keyword>
<name>A0ABN8IQ48_9NEOP</name>
<evidence type="ECO:0000256" key="4">
    <source>
        <dbReference type="ARBA" id="ARBA00010617"/>
    </source>
</evidence>
<dbReference type="PANTHER" id="PTHR24292">
    <property type="entry name" value="CYTOCHROME P450"/>
    <property type="match status" value="1"/>
</dbReference>
<dbReference type="InterPro" id="IPR036396">
    <property type="entry name" value="Cyt_P450_sf"/>
</dbReference>
<proteinExistence type="inferred from homology"/>